<evidence type="ECO:0000256" key="19">
    <source>
        <dbReference type="ARBA" id="ARBA00044919"/>
    </source>
</evidence>
<comment type="subcellular location">
    <subcellularLocation>
        <location evidence="1">Lysosome membrane</location>
        <topology evidence="1">Multi-pass membrane protein</topology>
    </subcellularLocation>
</comment>
<dbReference type="PANTHER" id="PTHR23512">
    <property type="entry name" value="MAJOR FACILITATOR SUPERFAMILY DOMAIN-CONTAINING PROTEIN 1"/>
    <property type="match status" value="1"/>
</dbReference>
<comment type="catalytic activity">
    <reaction evidence="11">
        <text>L-alpha-aminoacyl-L-histidine(out) = L-alpha-aminoacyl-L-histidine(in)</text>
        <dbReference type="Rhea" id="RHEA:79375"/>
        <dbReference type="ChEBI" id="CHEBI:229967"/>
    </reaction>
</comment>
<comment type="function">
    <text evidence="23">Lysosomal dipeptide uniporter that selectively exports lysine, arginine or histidine-containing dipeptides with a net positive charge from the lysosome lumen into the cytosol. Could play a role in a specific type of protein O-glycosylation indirectly regulating macrophages migration and tissue invasion. Also essential for liver homeostasis.</text>
</comment>
<evidence type="ECO:0000256" key="14">
    <source>
        <dbReference type="ARBA" id="ARBA00044898"/>
    </source>
</evidence>
<dbReference type="Gene3D" id="1.20.1250.20">
    <property type="entry name" value="MFS general substrate transporter like domains"/>
    <property type="match status" value="1"/>
</dbReference>
<evidence type="ECO:0000313" key="26">
    <source>
        <dbReference type="EMBL" id="OJJ53116.1"/>
    </source>
</evidence>
<keyword evidence="6 25" id="KW-0472">Membrane</keyword>
<comment type="catalytic activity">
    <reaction evidence="19">
        <text>L-alanyl-L-lysine(out) = L-alanyl-L-lysine(in)</text>
        <dbReference type="Rhea" id="RHEA:79415"/>
        <dbReference type="ChEBI" id="CHEBI:192470"/>
    </reaction>
</comment>
<evidence type="ECO:0000256" key="11">
    <source>
        <dbReference type="ARBA" id="ARBA00044884"/>
    </source>
</evidence>
<dbReference type="PANTHER" id="PTHR23512:SF3">
    <property type="entry name" value="MAJOR FACILITATOR SUPERFAMILY DOMAIN-CONTAINING PROTEIN 1"/>
    <property type="match status" value="1"/>
</dbReference>
<comment type="catalytic activity">
    <reaction evidence="14">
        <text>L-aspartyl-L-lysine(out) = L-aspartyl-L-lysine(in)</text>
        <dbReference type="Rhea" id="RHEA:79411"/>
        <dbReference type="ChEBI" id="CHEBI:229953"/>
    </reaction>
</comment>
<dbReference type="AlphaFoldDB" id="A0A1L9T107"/>
<evidence type="ECO:0000256" key="5">
    <source>
        <dbReference type="ARBA" id="ARBA00022989"/>
    </source>
</evidence>
<comment type="catalytic activity">
    <reaction evidence="15">
        <text>L-arginyl-L-alpha-amino acid(out) = L-arginyl-L-alpha-amino acid(in)</text>
        <dbReference type="Rhea" id="RHEA:79371"/>
        <dbReference type="ChEBI" id="CHEBI:84315"/>
    </reaction>
</comment>
<dbReference type="OrthoDB" id="424834at2759"/>
<evidence type="ECO:0000256" key="4">
    <source>
        <dbReference type="ARBA" id="ARBA00022692"/>
    </source>
</evidence>
<comment type="similarity">
    <text evidence="2">Belongs to the major facilitator superfamily.</text>
</comment>
<evidence type="ECO:0000256" key="12">
    <source>
        <dbReference type="ARBA" id="ARBA00044891"/>
    </source>
</evidence>
<feature type="transmembrane region" description="Helical" evidence="25">
    <location>
        <begin position="7"/>
        <end position="23"/>
    </location>
</feature>
<evidence type="ECO:0000256" key="2">
    <source>
        <dbReference type="ARBA" id="ARBA00008335"/>
    </source>
</evidence>
<comment type="catalytic activity">
    <reaction evidence="8">
        <text>L-lysyl-L-alanine(out) = L-lysyl-L-alanine(in)</text>
        <dbReference type="Rhea" id="RHEA:79399"/>
        <dbReference type="ChEBI" id="CHEBI:229954"/>
    </reaction>
</comment>
<comment type="catalytic activity">
    <reaction evidence="16">
        <text>L-lysyl-L-lysine(out) = L-lysyl-L-lysine(in)</text>
        <dbReference type="Rhea" id="RHEA:79403"/>
        <dbReference type="ChEBI" id="CHEBI:229956"/>
    </reaction>
</comment>
<comment type="subunit">
    <text evidence="24">Homodimer. Interacts with lysosomal protein GLMP (via lumenal domain); the interaction starts while both proteins are still in the endoplasmic reticulum and is required for stabilization of MFSD1 in lysosomes but has no direct effect on its targeting to lysosomes or transporter activity.</text>
</comment>
<evidence type="ECO:0000256" key="17">
    <source>
        <dbReference type="ARBA" id="ARBA00044903"/>
    </source>
</evidence>
<feature type="transmembrane region" description="Helical" evidence="25">
    <location>
        <begin position="395"/>
        <end position="417"/>
    </location>
</feature>
<dbReference type="RefSeq" id="XP_040696922.1">
    <property type="nucleotide sequence ID" value="XM_040850104.1"/>
</dbReference>
<keyword evidence="5 25" id="KW-1133">Transmembrane helix</keyword>
<dbReference type="InterPro" id="IPR011701">
    <property type="entry name" value="MFS"/>
</dbReference>
<evidence type="ECO:0000256" key="7">
    <source>
        <dbReference type="ARBA" id="ARBA00023228"/>
    </source>
</evidence>
<organism evidence="26 27">
    <name type="scientific">Aspergillus sydowii CBS 593.65</name>
    <dbReference type="NCBI Taxonomy" id="1036612"/>
    <lineage>
        <taxon>Eukaryota</taxon>
        <taxon>Fungi</taxon>
        <taxon>Dikarya</taxon>
        <taxon>Ascomycota</taxon>
        <taxon>Pezizomycotina</taxon>
        <taxon>Eurotiomycetes</taxon>
        <taxon>Eurotiomycetidae</taxon>
        <taxon>Eurotiales</taxon>
        <taxon>Aspergillaceae</taxon>
        <taxon>Aspergillus</taxon>
        <taxon>Aspergillus subgen. Nidulantes</taxon>
    </lineage>
</organism>
<dbReference type="SUPFAM" id="SSF103473">
    <property type="entry name" value="MFS general substrate transporter"/>
    <property type="match status" value="1"/>
</dbReference>
<feature type="transmembrane region" description="Helical" evidence="25">
    <location>
        <begin position="43"/>
        <end position="66"/>
    </location>
</feature>
<dbReference type="VEuPathDB" id="FungiDB:ASPSYDRAFT_62289"/>
<protein>
    <recommendedName>
        <fullName evidence="21">Lysosomal dipeptide transporter MFSD1</fullName>
    </recommendedName>
    <alternativeName>
        <fullName evidence="22">Major facilitator superfamily domain-containing protein 1</fullName>
    </alternativeName>
</protein>
<dbReference type="InterPro" id="IPR052187">
    <property type="entry name" value="MFSD1"/>
</dbReference>
<keyword evidence="3" id="KW-0813">Transport</keyword>
<evidence type="ECO:0000256" key="22">
    <source>
        <dbReference type="ARBA" id="ARBA00045018"/>
    </source>
</evidence>
<feature type="transmembrane region" description="Helical" evidence="25">
    <location>
        <begin position="226"/>
        <end position="252"/>
    </location>
</feature>
<accession>A0A1L9T107</accession>
<comment type="catalytic activity">
    <reaction evidence="9">
        <text>L-histidyl-glycine(out) = L-histidyl-glycine(in)</text>
        <dbReference type="Rhea" id="RHEA:79395"/>
        <dbReference type="ChEBI" id="CHEBI:229957"/>
    </reaction>
</comment>
<comment type="catalytic activity">
    <reaction evidence="10">
        <text>L-alpha-aminoacyl-L-arginine(out) = L-alpha-aminoacyl-L-arginine(in)</text>
        <dbReference type="Rhea" id="RHEA:79367"/>
        <dbReference type="ChEBI" id="CHEBI:229968"/>
    </reaction>
</comment>
<gene>
    <name evidence="26" type="ORF">ASPSYDRAFT_62289</name>
</gene>
<dbReference type="STRING" id="1036612.A0A1L9T107"/>
<comment type="catalytic activity">
    <reaction evidence="12">
        <text>L-lysyl-L-alpha-amino acid(out) = L-lysyl-L-alpha-amino acid(in)</text>
        <dbReference type="Rhea" id="RHEA:79387"/>
        <dbReference type="ChEBI" id="CHEBI:229965"/>
    </reaction>
</comment>
<evidence type="ECO:0000256" key="3">
    <source>
        <dbReference type="ARBA" id="ARBA00022448"/>
    </source>
</evidence>
<comment type="catalytic activity">
    <reaction evidence="18">
        <text>L-histidyl-L-alpha-amino acid(out) = L-histidyl-L-alpha-amino acid(in)</text>
        <dbReference type="Rhea" id="RHEA:79379"/>
        <dbReference type="ChEBI" id="CHEBI:229964"/>
    </reaction>
</comment>
<feature type="transmembrane region" description="Helical" evidence="25">
    <location>
        <begin position="429"/>
        <end position="449"/>
    </location>
</feature>
<feature type="transmembrane region" description="Helical" evidence="25">
    <location>
        <begin position="297"/>
        <end position="316"/>
    </location>
</feature>
<feature type="transmembrane region" description="Helical" evidence="25">
    <location>
        <begin position="110"/>
        <end position="127"/>
    </location>
</feature>
<feature type="transmembrane region" description="Helical" evidence="25">
    <location>
        <begin position="272"/>
        <end position="290"/>
    </location>
</feature>
<evidence type="ECO:0000256" key="21">
    <source>
        <dbReference type="ARBA" id="ARBA00044985"/>
    </source>
</evidence>
<evidence type="ECO:0000256" key="1">
    <source>
        <dbReference type="ARBA" id="ARBA00004155"/>
    </source>
</evidence>
<comment type="catalytic activity">
    <reaction evidence="13">
        <text>L-alpha-aminoacyl-L-lysine(out) = L-alpha-aminoacyl-L-lysine(in)</text>
        <dbReference type="Rhea" id="RHEA:79383"/>
        <dbReference type="ChEBI" id="CHEBI:229966"/>
    </reaction>
</comment>
<sequence>MSQTHWHVLAASAAINWSIYFIHDVPASLSTPLSEHLSLPDHQYAYLVSLLYAVYAVPNTVLPFFAGPAVQRFGERSVLLGTISSIVTGQLLFALSVATKFQPGMIAGRAFIGLGGEMVGVIGCAIVTRKRFSLALAINLCAGRLGSVANTIVIPRFIGLFGIVPATWIATALSLSVVPISTAFLLSVSRPKKVAVLDESERPLLHKTTDDSSSSSIKDGDKGTKFIITLLPPAFWQLALMCVLSYGCVNTFANSAQRFIASRFYAGDQRAAGSAMSNMFLVFGHGIFLLRATASPVLPLCFLGIGDALLCVSFWASVVRCLLQVETGTGTETETIVHAQTPSVQEDNTKRTENDPDKLGCEPILSSRDLDLDLESEEDRAGDVAVAHGEVIRTLGIGVMTSLMSVSAAVVPLLLAMMEGTAGLSGLEIVFVVLAALGCLAALRLAWVFH</sequence>
<dbReference type="GeneID" id="63766177"/>
<evidence type="ECO:0000256" key="23">
    <source>
        <dbReference type="ARBA" id="ARBA00045709"/>
    </source>
</evidence>
<dbReference type="InterPro" id="IPR036259">
    <property type="entry name" value="MFS_trans_sf"/>
</dbReference>
<dbReference type="GO" id="GO:0022857">
    <property type="term" value="F:transmembrane transporter activity"/>
    <property type="evidence" value="ECO:0007669"/>
    <property type="project" value="InterPro"/>
</dbReference>
<proteinExistence type="inferred from homology"/>
<dbReference type="EMBL" id="KV878598">
    <property type="protein sequence ID" value="OJJ53116.1"/>
    <property type="molecule type" value="Genomic_DNA"/>
</dbReference>
<keyword evidence="4 25" id="KW-0812">Transmembrane</keyword>
<evidence type="ECO:0000256" key="8">
    <source>
        <dbReference type="ARBA" id="ARBA00044876"/>
    </source>
</evidence>
<evidence type="ECO:0000256" key="16">
    <source>
        <dbReference type="ARBA" id="ARBA00044900"/>
    </source>
</evidence>
<feature type="transmembrane region" description="Helical" evidence="25">
    <location>
        <begin position="160"/>
        <end position="186"/>
    </location>
</feature>
<reference evidence="27" key="1">
    <citation type="journal article" date="2017" name="Genome Biol.">
        <title>Comparative genomics reveals high biological diversity and specific adaptations in the industrially and medically important fungal genus Aspergillus.</title>
        <authorList>
            <person name="de Vries R.P."/>
            <person name="Riley R."/>
            <person name="Wiebenga A."/>
            <person name="Aguilar-Osorio G."/>
            <person name="Amillis S."/>
            <person name="Uchima C.A."/>
            <person name="Anderluh G."/>
            <person name="Asadollahi M."/>
            <person name="Askin M."/>
            <person name="Barry K."/>
            <person name="Battaglia E."/>
            <person name="Bayram O."/>
            <person name="Benocci T."/>
            <person name="Braus-Stromeyer S.A."/>
            <person name="Caldana C."/>
            <person name="Canovas D."/>
            <person name="Cerqueira G.C."/>
            <person name="Chen F."/>
            <person name="Chen W."/>
            <person name="Choi C."/>
            <person name="Clum A."/>
            <person name="Dos Santos R.A."/>
            <person name="Damasio A.R."/>
            <person name="Diallinas G."/>
            <person name="Emri T."/>
            <person name="Fekete E."/>
            <person name="Flipphi M."/>
            <person name="Freyberg S."/>
            <person name="Gallo A."/>
            <person name="Gournas C."/>
            <person name="Habgood R."/>
            <person name="Hainaut M."/>
            <person name="Harispe M.L."/>
            <person name="Henrissat B."/>
            <person name="Hilden K.S."/>
            <person name="Hope R."/>
            <person name="Hossain A."/>
            <person name="Karabika E."/>
            <person name="Karaffa L."/>
            <person name="Karanyi Z."/>
            <person name="Krasevec N."/>
            <person name="Kuo A."/>
            <person name="Kusch H."/>
            <person name="LaButti K."/>
            <person name="Lagendijk E.L."/>
            <person name="Lapidus A."/>
            <person name="Levasseur A."/>
            <person name="Lindquist E."/>
            <person name="Lipzen A."/>
            <person name="Logrieco A.F."/>
            <person name="MacCabe A."/>
            <person name="Maekelae M.R."/>
            <person name="Malavazi I."/>
            <person name="Melin P."/>
            <person name="Meyer V."/>
            <person name="Mielnichuk N."/>
            <person name="Miskei M."/>
            <person name="Molnar A.P."/>
            <person name="Mule G."/>
            <person name="Ngan C.Y."/>
            <person name="Orejas M."/>
            <person name="Orosz E."/>
            <person name="Ouedraogo J.P."/>
            <person name="Overkamp K.M."/>
            <person name="Park H.-S."/>
            <person name="Perrone G."/>
            <person name="Piumi F."/>
            <person name="Punt P.J."/>
            <person name="Ram A.F."/>
            <person name="Ramon A."/>
            <person name="Rauscher S."/>
            <person name="Record E."/>
            <person name="Riano-Pachon D.M."/>
            <person name="Robert V."/>
            <person name="Roehrig J."/>
            <person name="Ruller R."/>
            <person name="Salamov A."/>
            <person name="Salih N.S."/>
            <person name="Samson R.A."/>
            <person name="Sandor E."/>
            <person name="Sanguinetti M."/>
            <person name="Schuetze T."/>
            <person name="Sepcic K."/>
            <person name="Shelest E."/>
            <person name="Sherlock G."/>
            <person name="Sophianopoulou V."/>
            <person name="Squina F.M."/>
            <person name="Sun H."/>
            <person name="Susca A."/>
            <person name="Todd R.B."/>
            <person name="Tsang A."/>
            <person name="Unkles S.E."/>
            <person name="van de Wiele N."/>
            <person name="van Rossen-Uffink D."/>
            <person name="Oliveira J.V."/>
            <person name="Vesth T.C."/>
            <person name="Visser J."/>
            <person name="Yu J.-H."/>
            <person name="Zhou M."/>
            <person name="Andersen M.R."/>
            <person name="Archer D.B."/>
            <person name="Baker S.E."/>
            <person name="Benoit I."/>
            <person name="Brakhage A.A."/>
            <person name="Braus G.H."/>
            <person name="Fischer R."/>
            <person name="Frisvad J.C."/>
            <person name="Goldman G.H."/>
            <person name="Houbraken J."/>
            <person name="Oakley B."/>
            <person name="Pocsi I."/>
            <person name="Scazzocchio C."/>
            <person name="Seiboth B."/>
            <person name="vanKuyk P.A."/>
            <person name="Wortman J."/>
            <person name="Dyer P.S."/>
            <person name="Grigoriev I.V."/>
        </authorList>
    </citation>
    <scope>NUCLEOTIDE SEQUENCE [LARGE SCALE GENOMIC DNA]</scope>
    <source>
        <strain evidence="27">CBS 593.65</strain>
    </source>
</reference>
<dbReference type="Pfam" id="PF07690">
    <property type="entry name" value="MFS_1"/>
    <property type="match status" value="1"/>
</dbReference>
<evidence type="ECO:0000256" key="15">
    <source>
        <dbReference type="ARBA" id="ARBA00044899"/>
    </source>
</evidence>
<evidence type="ECO:0000256" key="9">
    <source>
        <dbReference type="ARBA" id="ARBA00044878"/>
    </source>
</evidence>
<keyword evidence="27" id="KW-1185">Reference proteome</keyword>
<evidence type="ECO:0000256" key="10">
    <source>
        <dbReference type="ARBA" id="ARBA00044881"/>
    </source>
</evidence>
<comment type="catalytic activity">
    <reaction evidence="20">
        <text>L-lysyl-glycine(out) = L-lysyl-glycine(in)</text>
        <dbReference type="Rhea" id="RHEA:79407"/>
        <dbReference type="ChEBI" id="CHEBI:191202"/>
    </reaction>
</comment>
<comment type="catalytic activity">
    <reaction evidence="17">
        <text>L-arginyl-glycine(out) = L-arginyl-glycine(in)</text>
        <dbReference type="Rhea" id="RHEA:79391"/>
        <dbReference type="ChEBI" id="CHEBI:229955"/>
    </reaction>
</comment>
<evidence type="ECO:0000313" key="27">
    <source>
        <dbReference type="Proteomes" id="UP000184356"/>
    </source>
</evidence>
<evidence type="ECO:0000256" key="6">
    <source>
        <dbReference type="ARBA" id="ARBA00023136"/>
    </source>
</evidence>
<feature type="transmembrane region" description="Helical" evidence="25">
    <location>
        <begin position="78"/>
        <end position="98"/>
    </location>
</feature>
<evidence type="ECO:0000256" key="25">
    <source>
        <dbReference type="SAM" id="Phobius"/>
    </source>
</evidence>
<evidence type="ECO:0000256" key="18">
    <source>
        <dbReference type="ARBA" id="ARBA00044912"/>
    </source>
</evidence>
<keyword evidence="7" id="KW-0458">Lysosome</keyword>
<evidence type="ECO:0000256" key="13">
    <source>
        <dbReference type="ARBA" id="ARBA00044893"/>
    </source>
</evidence>
<dbReference type="Proteomes" id="UP000184356">
    <property type="component" value="Unassembled WGS sequence"/>
</dbReference>
<evidence type="ECO:0000256" key="24">
    <source>
        <dbReference type="ARBA" id="ARBA00046376"/>
    </source>
</evidence>
<evidence type="ECO:0000256" key="20">
    <source>
        <dbReference type="ARBA" id="ARBA00044924"/>
    </source>
</evidence>
<name>A0A1L9T107_9EURO</name>